<organism evidence="2 3">
    <name type="scientific">Kitasatospora xanthocidica</name>
    <dbReference type="NCBI Taxonomy" id="83382"/>
    <lineage>
        <taxon>Bacteria</taxon>
        <taxon>Bacillati</taxon>
        <taxon>Actinomycetota</taxon>
        <taxon>Actinomycetes</taxon>
        <taxon>Kitasatosporales</taxon>
        <taxon>Streptomycetaceae</taxon>
        <taxon>Kitasatospora</taxon>
    </lineage>
</organism>
<evidence type="ECO:0000313" key="2">
    <source>
        <dbReference type="EMBL" id="RGD57445.1"/>
    </source>
</evidence>
<evidence type="ECO:0000313" key="3">
    <source>
        <dbReference type="Proteomes" id="UP000263377"/>
    </source>
</evidence>
<dbReference type="Proteomes" id="UP000263377">
    <property type="component" value="Unassembled WGS sequence"/>
</dbReference>
<name>A0A372ZQG5_9ACTN</name>
<feature type="region of interest" description="Disordered" evidence="1">
    <location>
        <begin position="1"/>
        <end position="55"/>
    </location>
</feature>
<reference evidence="2 3" key="1">
    <citation type="submission" date="2018-08" db="EMBL/GenBank/DDBJ databases">
        <title>Diversity &amp; Physiological Properties of Lignin-Decomposing Actinobacteria from Soil.</title>
        <authorList>
            <person name="Roh S.G."/>
            <person name="Kim S.B."/>
        </authorList>
    </citation>
    <scope>NUCLEOTIDE SEQUENCE [LARGE SCALE GENOMIC DNA]</scope>
    <source>
        <strain evidence="2 3">MMS17-GH009</strain>
    </source>
</reference>
<sequence>MAATGTPEPAADTTDTAAPTVGTAPVPSRRYTLTGPDNRPYSSTTPGTLGGHRRGRLYGRLDCPSALRTIAAGGYVRHRVFFADEATAIAAAYRPCSVCLPEKYRQWKTRRKDRTP</sequence>
<dbReference type="EMBL" id="QVIG01000001">
    <property type="protein sequence ID" value="RGD57445.1"/>
    <property type="molecule type" value="Genomic_DNA"/>
</dbReference>
<dbReference type="Gene3D" id="3.40.10.10">
    <property type="entry name" value="DNA Methylphosphotriester Repair Domain"/>
    <property type="match status" value="1"/>
</dbReference>
<protein>
    <submittedName>
        <fullName evidence="2">Metal-binding protein</fullName>
    </submittedName>
</protein>
<dbReference type="SUPFAM" id="SSF57884">
    <property type="entry name" value="Ada DNA repair protein, N-terminal domain (N-Ada 10)"/>
    <property type="match status" value="1"/>
</dbReference>
<dbReference type="AlphaFoldDB" id="A0A372ZQG5"/>
<gene>
    <name evidence="2" type="ORF">DR950_06230</name>
</gene>
<dbReference type="RefSeq" id="WP_117486224.1">
    <property type="nucleotide sequence ID" value="NZ_QVIG01000001.1"/>
</dbReference>
<proteinExistence type="predicted"/>
<dbReference type="InterPro" id="IPR035451">
    <property type="entry name" value="Ada-like_dom_sf"/>
</dbReference>
<evidence type="ECO:0000256" key="1">
    <source>
        <dbReference type="SAM" id="MobiDB-lite"/>
    </source>
</evidence>
<accession>A0A372ZQG5</accession>
<feature type="compositionally biased region" description="Low complexity" evidence="1">
    <location>
        <begin position="1"/>
        <end position="27"/>
    </location>
</feature>
<keyword evidence="3" id="KW-1185">Reference proteome</keyword>
<comment type="caution">
    <text evidence="2">The sequence shown here is derived from an EMBL/GenBank/DDBJ whole genome shotgun (WGS) entry which is preliminary data.</text>
</comment>